<reference evidence="11 12" key="2">
    <citation type="submission" date="2019-04" db="EMBL/GenBank/DDBJ databases">
        <title>The genome sequence of big-headed turtle.</title>
        <authorList>
            <person name="Gong S."/>
        </authorList>
    </citation>
    <scope>NUCLEOTIDE SEQUENCE [LARGE SCALE GENOMIC DNA]</scope>
    <source>
        <strain evidence="11">DO16091913</strain>
        <tissue evidence="11">Muscle</tissue>
    </source>
</reference>
<dbReference type="SUPFAM" id="SSF51569">
    <property type="entry name" value="Aldolase"/>
    <property type="match status" value="1"/>
</dbReference>
<comment type="subcellular location">
    <subcellularLocation>
        <location evidence="2">Cytoplasm</location>
    </subcellularLocation>
</comment>
<evidence type="ECO:0000256" key="6">
    <source>
        <dbReference type="ARBA" id="ARBA00022679"/>
    </source>
</evidence>
<evidence type="ECO:0000256" key="10">
    <source>
        <dbReference type="SAM" id="MobiDB-lite"/>
    </source>
</evidence>
<dbReference type="Proteomes" id="UP000297703">
    <property type="component" value="Unassembled WGS sequence"/>
</dbReference>
<evidence type="ECO:0000256" key="2">
    <source>
        <dbReference type="ARBA" id="ARBA00004496"/>
    </source>
</evidence>
<keyword evidence="8" id="KW-0704">Schiff base</keyword>
<evidence type="ECO:0000313" key="11">
    <source>
        <dbReference type="EMBL" id="TFJ95035.1"/>
    </source>
</evidence>
<name>A0A4D9DBF9_9SAUR</name>
<dbReference type="Gene3D" id="3.20.20.70">
    <property type="entry name" value="Aldolase class I"/>
    <property type="match status" value="1"/>
</dbReference>
<feature type="compositionally biased region" description="Polar residues" evidence="10">
    <location>
        <begin position="216"/>
        <end position="232"/>
    </location>
</feature>
<gene>
    <name evidence="11" type="ORF">DR999_PMT23596</name>
</gene>
<comment type="pathway">
    <text evidence="3">Carbohydrate degradation; pentose phosphate pathway.</text>
</comment>
<evidence type="ECO:0000256" key="5">
    <source>
        <dbReference type="ARBA" id="ARBA00022490"/>
    </source>
</evidence>
<dbReference type="GO" id="GO:0005737">
    <property type="term" value="C:cytoplasm"/>
    <property type="evidence" value="ECO:0007669"/>
    <property type="project" value="UniProtKB-SubCell"/>
</dbReference>
<dbReference type="PROSITE" id="PS01054">
    <property type="entry name" value="TRANSALDOLASE_1"/>
    <property type="match status" value="1"/>
</dbReference>
<dbReference type="PANTHER" id="PTHR10683">
    <property type="entry name" value="TRANSALDOLASE"/>
    <property type="match status" value="1"/>
</dbReference>
<protein>
    <submittedName>
        <fullName evidence="11">Hydrolase</fullName>
    </submittedName>
</protein>
<dbReference type="HAMAP" id="MF_00493">
    <property type="entry name" value="Transaldolase_2"/>
    <property type="match status" value="1"/>
</dbReference>
<evidence type="ECO:0000256" key="3">
    <source>
        <dbReference type="ARBA" id="ARBA00004959"/>
    </source>
</evidence>
<keyword evidence="12" id="KW-1185">Reference proteome</keyword>
<evidence type="ECO:0000256" key="4">
    <source>
        <dbReference type="ARBA" id="ARBA00008426"/>
    </source>
</evidence>
<organism evidence="11 12">
    <name type="scientific">Platysternon megacephalum</name>
    <name type="common">big-headed turtle</name>
    <dbReference type="NCBI Taxonomy" id="55544"/>
    <lineage>
        <taxon>Eukaryota</taxon>
        <taxon>Metazoa</taxon>
        <taxon>Chordata</taxon>
        <taxon>Craniata</taxon>
        <taxon>Vertebrata</taxon>
        <taxon>Euteleostomi</taxon>
        <taxon>Archelosauria</taxon>
        <taxon>Testudinata</taxon>
        <taxon>Testudines</taxon>
        <taxon>Cryptodira</taxon>
        <taxon>Durocryptodira</taxon>
        <taxon>Testudinoidea</taxon>
        <taxon>Platysternidae</taxon>
        <taxon>Platysternon</taxon>
    </lineage>
</organism>
<evidence type="ECO:0000256" key="8">
    <source>
        <dbReference type="ARBA" id="ARBA00023270"/>
    </source>
</evidence>
<dbReference type="InterPro" id="IPR001585">
    <property type="entry name" value="TAL/FSA"/>
</dbReference>
<feature type="region of interest" description="Disordered" evidence="10">
    <location>
        <begin position="213"/>
        <end position="239"/>
    </location>
</feature>
<comment type="function">
    <text evidence="1">Transaldolase is important for the balance of metabolites in the pentose-phosphate pathway.</text>
</comment>
<keyword evidence="5" id="KW-0963">Cytoplasm</keyword>
<evidence type="ECO:0000256" key="9">
    <source>
        <dbReference type="ARBA" id="ARBA00048810"/>
    </source>
</evidence>
<accession>A0A4D9DBF9</accession>
<dbReference type="InterPro" id="IPR013785">
    <property type="entry name" value="Aldolase_TIM"/>
</dbReference>
<dbReference type="GO" id="GO:0005975">
    <property type="term" value="P:carbohydrate metabolic process"/>
    <property type="evidence" value="ECO:0007669"/>
    <property type="project" value="InterPro"/>
</dbReference>
<sequence>MNERLLALSKAGVSIWLDDLSRERLTSGNLAHLIADWSVVGVTTNPTIFAAALSKGDEYADMIAEQRAAGASVEDAVHALMVADVQEACDLFSATYEQTNGFDGRVSIEVDPTLAHDTQATLEQARALWAMVDRENALIKIPATDAGLPAITAAIAEGISVNVTLIFSLERYQQVIDAYTSISAWISSAATLWTCEVRPPSRTPAWPLSCTPRPSAATNGRTSSVLGPTSNVRCGRRRR</sequence>
<dbReference type="OrthoDB" id="10062805at2759"/>
<dbReference type="UniPathway" id="UPA00115">
    <property type="reaction ID" value="UER00414"/>
</dbReference>
<dbReference type="InterPro" id="IPR018225">
    <property type="entry name" value="Transaldolase_AS"/>
</dbReference>
<dbReference type="STRING" id="55544.A0A4D9DBF9"/>
<keyword evidence="11" id="KW-0378">Hydrolase</keyword>
<keyword evidence="6" id="KW-0808">Transferase</keyword>
<keyword evidence="7" id="KW-0570">Pentose shunt</keyword>
<dbReference type="Pfam" id="PF00923">
    <property type="entry name" value="TAL_FSA"/>
    <property type="match status" value="1"/>
</dbReference>
<evidence type="ECO:0000313" key="12">
    <source>
        <dbReference type="Proteomes" id="UP000297703"/>
    </source>
</evidence>
<comment type="caution">
    <text evidence="11">The sequence shown here is derived from an EMBL/GenBank/DDBJ whole genome shotgun (WGS) entry which is preliminary data.</text>
</comment>
<evidence type="ECO:0000256" key="7">
    <source>
        <dbReference type="ARBA" id="ARBA00023126"/>
    </source>
</evidence>
<dbReference type="InterPro" id="IPR004732">
    <property type="entry name" value="Transaldolase_2"/>
</dbReference>
<dbReference type="GO" id="GO:0016787">
    <property type="term" value="F:hydrolase activity"/>
    <property type="evidence" value="ECO:0007669"/>
    <property type="project" value="UniProtKB-KW"/>
</dbReference>
<comment type="catalytic activity">
    <reaction evidence="9">
        <text>D-sedoheptulose 7-phosphate + D-glyceraldehyde 3-phosphate = D-erythrose 4-phosphate + beta-D-fructose 6-phosphate</text>
        <dbReference type="Rhea" id="RHEA:17053"/>
        <dbReference type="ChEBI" id="CHEBI:16897"/>
        <dbReference type="ChEBI" id="CHEBI:57483"/>
        <dbReference type="ChEBI" id="CHEBI:57634"/>
        <dbReference type="ChEBI" id="CHEBI:59776"/>
        <dbReference type="EC" id="2.2.1.2"/>
    </reaction>
</comment>
<dbReference type="EMBL" id="QXTE01016639">
    <property type="protein sequence ID" value="TFJ95035.1"/>
    <property type="molecule type" value="Genomic_DNA"/>
</dbReference>
<comment type="similarity">
    <text evidence="4">Belongs to the transaldolase family. Type 2 subfamily.</text>
</comment>
<proteinExistence type="inferred from homology"/>
<dbReference type="GO" id="GO:0006098">
    <property type="term" value="P:pentose-phosphate shunt"/>
    <property type="evidence" value="ECO:0007669"/>
    <property type="project" value="UniProtKB-UniPathway"/>
</dbReference>
<reference evidence="11 12" key="1">
    <citation type="submission" date="2019-04" db="EMBL/GenBank/DDBJ databases">
        <title>Draft genome of the big-headed turtle Platysternon megacephalum.</title>
        <authorList>
            <person name="Gong S."/>
        </authorList>
    </citation>
    <scope>NUCLEOTIDE SEQUENCE [LARGE SCALE GENOMIC DNA]</scope>
    <source>
        <strain evidence="11">DO16091913</strain>
        <tissue evidence="11">Muscle</tissue>
    </source>
</reference>
<evidence type="ECO:0000256" key="1">
    <source>
        <dbReference type="ARBA" id="ARBA00003518"/>
    </source>
</evidence>
<dbReference type="AlphaFoldDB" id="A0A4D9DBF9"/>
<dbReference type="GO" id="GO:0004801">
    <property type="term" value="F:transaldolase activity"/>
    <property type="evidence" value="ECO:0007669"/>
    <property type="project" value="UniProtKB-EC"/>
</dbReference>
<dbReference type="PANTHER" id="PTHR10683:SF31">
    <property type="entry name" value="TRANSALDOLASE"/>
    <property type="match status" value="1"/>
</dbReference>